<dbReference type="EMBL" id="HBIU01039638">
    <property type="protein sequence ID" value="CAE0639249.1"/>
    <property type="molecule type" value="Transcribed_RNA"/>
</dbReference>
<feature type="signal peptide" evidence="1">
    <location>
        <begin position="1"/>
        <end position="22"/>
    </location>
</feature>
<evidence type="ECO:0000256" key="1">
    <source>
        <dbReference type="SAM" id="SignalP"/>
    </source>
</evidence>
<dbReference type="InterPro" id="IPR016181">
    <property type="entry name" value="Acyl_CoA_acyltransferase"/>
</dbReference>
<name>A0A7S3Y2M0_HETAK</name>
<keyword evidence="1" id="KW-0732">Signal</keyword>
<reference evidence="3" key="1">
    <citation type="submission" date="2021-01" db="EMBL/GenBank/DDBJ databases">
        <authorList>
            <person name="Corre E."/>
            <person name="Pelletier E."/>
            <person name="Niang G."/>
            <person name="Scheremetjew M."/>
            <person name="Finn R."/>
            <person name="Kale V."/>
            <person name="Holt S."/>
            <person name="Cochrane G."/>
            <person name="Meng A."/>
            <person name="Brown T."/>
            <person name="Cohen L."/>
        </authorList>
    </citation>
    <scope>NUCLEOTIDE SEQUENCE</scope>
    <source>
        <strain evidence="3">CCMP3107</strain>
    </source>
</reference>
<evidence type="ECO:0000259" key="2">
    <source>
        <dbReference type="PROSITE" id="PS51186"/>
    </source>
</evidence>
<dbReference type="Gene3D" id="3.40.630.30">
    <property type="match status" value="1"/>
</dbReference>
<evidence type="ECO:0000313" key="3">
    <source>
        <dbReference type="EMBL" id="CAE0639249.1"/>
    </source>
</evidence>
<dbReference type="CDD" id="cd04301">
    <property type="entry name" value="NAT_SF"/>
    <property type="match status" value="1"/>
</dbReference>
<gene>
    <name evidence="3" type="ORF">HAKA00212_LOCUS18063</name>
</gene>
<dbReference type="GO" id="GO:0016747">
    <property type="term" value="F:acyltransferase activity, transferring groups other than amino-acyl groups"/>
    <property type="evidence" value="ECO:0007669"/>
    <property type="project" value="InterPro"/>
</dbReference>
<dbReference type="PROSITE" id="PS51186">
    <property type="entry name" value="GNAT"/>
    <property type="match status" value="1"/>
</dbReference>
<proteinExistence type="predicted"/>
<sequence length="298" mass="34098">MELYIRLLGLLFILSSLVAANAFTPPSPRRCYTTSTRSLSGRQWPIPLERLIADPLSKTKALPGGQHDKPTFASSREFIDDEQHVEICSDNSGEQVEIRCVKYEELYKVAELITEGLGHDKTSMIHKPRAMVELMRLQMNFPYDRSRHLMLVALADSNQETLSGGYGKKDHGKKYIAGFVDIDARTYEDQTNIKLPENFPPRPYLSDLFVSSRVHRRGIGTLLVCLCEEICKHAWDYNMINLRVDKTNTGALRFYDAIGFGKDEAQLELEKTEKKIGFHLTAQIQLTKSFEQKHEMRK</sequence>
<feature type="domain" description="N-acetyltransferase" evidence="2">
    <location>
        <begin position="96"/>
        <end position="287"/>
    </location>
</feature>
<dbReference type="Pfam" id="PF00583">
    <property type="entry name" value="Acetyltransf_1"/>
    <property type="match status" value="1"/>
</dbReference>
<organism evidence="3">
    <name type="scientific">Heterosigma akashiwo</name>
    <name type="common">Chromophytic alga</name>
    <name type="synonym">Heterosigma carterae</name>
    <dbReference type="NCBI Taxonomy" id="2829"/>
    <lineage>
        <taxon>Eukaryota</taxon>
        <taxon>Sar</taxon>
        <taxon>Stramenopiles</taxon>
        <taxon>Ochrophyta</taxon>
        <taxon>Raphidophyceae</taxon>
        <taxon>Chattonellales</taxon>
        <taxon>Chattonellaceae</taxon>
        <taxon>Heterosigma</taxon>
    </lineage>
</organism>
<dbReference type="AlphaFoldDB" id="A0A7S3Y2M0"/>
<feature type="chain" id="PRO_5030889977" description="N-acetyltransferase domain-containing protein" evidence="1">
    <location>
        <begin position="23"/>
        <end position="298"/>
    </location>
</feature>
<protein>
    <recommendedName>
        <fullName evidence="2">N-acetyltransferase domain-containing protein</fullName>
    </recommendedName>
</protein>
<dbReference type="SUPFAM" id="SSF55729">
    <property type="entry name" value="Acyl-CoA N-acyltransferases (Nat)"/>
    <property type="match status" value="1"/>
</dbReference>
<dbReference type="InterPro" id="IPR000182">
    <property type="entry name" value="GNAT_dom"/>
</dbReference>
<accession>A0A7S3Y2M0</accession>